<accession>A0A5D3E8E5</accession>
<sequence>MRIVIKKLAYIPFLICMGGCIGNKECKELPQDAVSYMVSSILQTKEISFPSYYIVKDMSGKTCRVDSIFAKPCLVFRFSELNCENCIKSSIEMIRESKIRNHIIGLASYNNMRMLHLAQKKYDISFPVYYVPMNDSDILSAQHEKHGNPYLFLLDRDLKSNCFFSPSLQYPEFFKEYLEQTFVMLEEKRRDEIDTFCEKNKDLGTVVKGRKYEIEFVYTNTTDDLLVINDVKTSCGCLISQWRKEPLPPGKTSNLMVEFTPESLGYTSKTIVVSHNQSNIPIRLKIKANVVDGMDD</sequence>
<dbReference type="InterPro" id="IPR011467">
    <property type="entry name" value="DUF1573"/>
</dbReference>
<comment type="caution">
    <text evidence="1">The sequence shown here is derived from an EMBL/GenBank/DDBJ whole genome shotgun (WGS) entry which is preliminary data.</text>
</comment>
<evidence type="ECO:0000313" key="1">
    <source>
        <dbReference type="EMBL" id="TYK31916.1"/>
    </source>
</evidence>
<dbReference type="EMBL" id="VKLW01000049">
    <property type="protein sequence ID" value="TYK31916.1"/>
    <property type="molecule type" value="Genomic_DNA"/>
</dbReference>
<dbReference type="Gene3D" id="2.60.40.10">
    <property type="entry name" value="Immunoglobulins"/>
    <property type="match status" value="1"/>
</dbReference>
<evidence type="ECO:0000313" key="2">
    <source>
        <dbReference type="Proteomes" id="UP000324383"/>
    </source>
</evidence>
<dbReference type="AlphaFoldDB" id="A0A5D3E8E5"/>
<protein>
    <submittedName>
        <fullName evidence="1">DUF1573 domain-containing protein</fullName>
    </submittedName>
</protein>
<proteinExistence type="predicted"/>
<dbReference type="Proteomes" id="UP000324383">
    <property type="component" value="Unassembled WGS sequence"/>
</dbReference>
<dbReference type="RefSeq" id="WP_148730952.1">
    <property type="nucleotide sequence ID" value="NZ_DAIMPP010000068.1"/>
</dbReference>
<dbReference type="InterPro" id="IPR013783">
    <property type="entry name" value="Ig-like_fold"/>
</dbReference>
<reference evidence="1 2" key="1">
    <citation type="submission" date="2019-07" db="EMBL/GenBank/DDBJ databases">
        <title>Draft Genome Sequences of Bacteroides pyogenes Strains Isolated from the Uterus Holstein Dairy Cows with Metritis.</title>
        <authorList>
            <person name="Cunha F."/>
            <person name="Galvao K.N."/>
            <person name="Jeon S.J."/>
            <person name="Jeong K.C."/>
        </authorList>
    </citation>
    <scope>NUCLEOTIDE SEQUENCE [LARGE SCALE GENOMIC DNA]</scope>
    <source>
        <strain evidence="1 2">KG-31</strain>
    </source>
</reference>
<dbReference type="PANTHER" id="PTHR37833:SF1">
    <property type="entry name" value="SIGNAL PEPTIDE PROTEIN"/>
    <property type="match status" value="1"/>
</dbReference>
<dbReference type="Pfam" id="PF07610">
    <property type="entry name" value="DUF1573"/>
    <property type="match status" value="1"/>
</dbReference>
<name>A0A5D3E8E5_9BACE</name>
<organism evidence="1 2">
    <name type="scientific">Bacteroides pyogenes</name>
    <dbReference type="NCBI Taxonomy" id="310300"/>
    <lineage>
        <taxon>Bacteria</taxon>
        <taxon>Pseudomonadati</taxon>
        <taxon>Bacteroidota</taxon>
        <taxon>Bacteroidia</taxon>
        <taxon>Bacteroidales</taxon>
        <taxon>Bacteroidaceae</taxon>
        <taxon>Bacteroides</taxon>
    </lineage>
</organism>
<keyword evidence="2" id="KW-1185">Reference proteome</keyword>
<gene>
    <name evidence="1" type="ORF">FNJ60_14440</name>
</gene>
<dbReference type="PANTHER" id="PTHR37833">
    <property type="entry name" value="LIPOPROTEIN-RELATED"/>
    <property type="match status" value="1"/>
</dbReference>